<proteinExistence type="predicted"/>
<dbReference type="Ensembl" id="ENSSORT00005001188.1">
    <property type="protein sequence ID" value="ENSSORP00005001154.1"/>
    <property type="gene ID" value="ENSSORG00005000696.1"/>
</dbReference>
<evidence type="ECO:0000256" key="11">
    <source>
        <dbReference type="SAM" id="SignalP"/>
    </source>
</evidence>
<gene>
    <name evidence="13" type="primary">il2rb</name>
</gene>
<evidence type="ECO:0000256" key="1">
    <source>
        <dbReference type="ARBA" id="ARBA00004479"/>
    </source>
</evidence>
<dbReference type="SUPFAM" id="SSF49265">
    <property type="entry name" value="Fibronectin type III"/>
    <property type="match status" value="2"/>
</dbReference>
<evidence type="ECO:0000256" key="2">
    <source>
        <dbReference type="ARBA" id="ARBA00022692"/>
    </source>
</evidence>
<dbReference type="PANTHER" id="PTHR23037">
    <property type="entry name" value="CYTOKINE RECEPTOR"/>
    <property type="match status" value="1"/>
</dbReference>
<feature type="region of interest" description="Disordered" evidence="9">
    <location>
        <begin position="425"/>
        <end position="459"/>
    </location>
</feature>
<dbReference type="InterPro" id="IPR003961">
    <property type="entry name" value="FN3_dom"/>
</dbReference>
<keyword evidence="5 10" id="KW-0472">Membrane</keyword>
<comment type="subcellular location">
    <subcellularLocation>
        <location evidence="1">Membrane</location>
        <topology evidence="1">Single-pass type I membrane protein</topology>
    </subcellularLocation>
</comment>
<keyword evidence="8" id="KW-0325">Glycoprotein</keyword>
<dbReference type="GO" id="GO:0004896">
    <property type="term" value="F:cytokine receptor activity"/>
    <property type="evidence" value="ECO:0007669"/>
    <property type="project" value="TreeGrafter"/>
</dbReference>
<dbReference type="InParanoid" id="A0A672YAB7"/>
<dbReference type="GO" id="GO:0016064">
    <property type="term" value="P:immunoglobulin mediated immune response"/>
    <property type="evidence" value="ECO:0007669"/>
    <property type="project" value="TreeGrafter"/>
</dbReference>
<sequence>MVMAVEMRWSLYAAVVLFSVQVAHSHRSLQGLSCINDFIRNLSCTWSGSPFDPGVHCLISGVRGTFPGLVTQSCNVTQGTSPPGCSISFEKMEFTFYESMPSISMTCNGMLVANITRYCPQKHVKMHPPGVPNVTCSGNETWISWNPSSPRSDFIKVFDFQVQMKQHHQTWKEAQVFPTQHHELQMYTRQLQGPHQVRVRVKPADASYQSDWSDWSQTTSWMGADMTPATQYSGWIQGQTSLVTLLVFIISGFITVVSLVIYRYCIKSIVQKGKEVPNPSKYFGTLHSVQEGNLKEWLNPLAAPESFFRAEPCDHISLVEVCETWDVVPSTSPSFSSTTALLHFRGYPSAESDTSGVADNSSSSSSSCFSNMGYFMSSYTGSSAPTNPSPAYFTYNEDFLSPHNSHSLHLSLCPSISTSSKYESLKMEPQSPDSGFGIDKEGNDTDMEVENEEVSEEDQRSPLFILPLVSLSPPSPPPQPASLTQVFSVSHQVEAPVGAGTAGTAGTAAAGTAGTAGTFGTAGTAAAGTAGTAAAGTAGDSAAWPVTMCRSSSMPVEPCRTGYLTLKELQTTFSNKSI</sequence>
<dbReference type="InterPro" id="IPR036116">
    <property type="entry name" value="FN3_sf"/>
</dbReference>
<feature type="transmembrane region" description="Helical" evidence="10">
    <location>
        <begin position="242"/>
        <end position="262"/>
    </location>
</feature>
<keyword evidence="2 10" id="KW-0812">Transmembrane</keyword>
<keyword evidence="6" id="KW-1015">Disulfide bond</keyword>
<evidence type="ECO:0000256" key="3">
    <source>
        <dbReference type="ARBA" id="ARBA00022729"/>
    </source>
</evidence>
<reference evidence="13" key="2">
    <citation type="submission" date="2025-08" db="UniProtKB">
        <authorList>
            <consortium name="Ensembl"/>
        </authorList>
    </citation>
    <scope>IDENTIFICATION</scope>
</reference>
<evidence type="ECO:0000256" key="9">
    <source>
        <dbReference type="SAM" id="MobiDB-lite"/>
    </source>
</evidence>
<evidence type="ECO:0000313" key="14">
    <source>
        <dbReference type="Proteomes" id="UP000472271"/>
    </source>
</evidence>
<feature type="signal peptide" evidence="11">
    <location>
        <begin position="1"/>
        <end position="25"/>
    </location>
</feature>
<feature type="chain" id="PRO_5025485328" evidence="11">
    <location>
        <begin position="26"/>
        <end position="578"/>
    </location>
</feature>
<dbReference type="PANTHER" id="PTHR23037:SF22">
    <property type="entry name" value="CYTOKINE RECEPTOR COMMON SUBUNIT BETA"/>
    <property type="match status" value="1"/>
</dbReference>
<protein>
    <submittedName>
        <fullName evidence="13">Interleukin-2 receptor subunit beta-like</fullName>
    </submittedName>
</protein>
<dbReference type="GO" id="GO:0009897">
    <property type="term" value="C:external side of plasma membrane"/>
    <property type="evidence" value="ECO:0007669"/>
    <property type="project" value="TreeGrafter"/>
</dbReference>
<evidence type="ECO:0000313" key="13">
    <source>
        <dbReference type="Ensembl" id="ENSSORP00005001154.1"/>
    </source>
</evidence>
<dbReference type="PROSITE" id="PS50853">
    <property type="entry name" value="FN3"/>
    <property type="match status" value="1"/>
</dbReference>
<evidence type="ECO:0000256" key="6">
    <source>
        <dbReference type="ARBA" id="ARBA00023157"/>
    </source>
</evidence>
<keyword evidence="4 10" id="KW-1133">Transmembrane helix</keyword>
<dbReference type="Gene3D" id="2.60.40.10">
    <property type="entry name" value="Immunoglobulins"/>
    <property type="match status" value="2"/>
</dbReference>
<organism evidence="13 14">
    <name type="scientific">Sphaeramia orbicularis</name>
    <name type="common">orbiculate cardinalfish</name>
    <dbReference type="NCBI Taxonomy" id="375764"/>
    <lineage>
        <taxon>Eukaryota</taxon>
        <taxon>Metazoa</taxon>
        <taxon>Chordata</taxon>
        <taxon>Craniata</taxon>
        <taxon>Vertebrata</taxon>
        <taxon>Euteleostomi</taxon>
        <taxon>Actinopterygii</taxon>
        <taxon>Neopterygii</taxon>
        <taxon>Teleostei</taxon>
        <taxon>Neoteleostei</taxon>
        <taxon>Acanthomorphata</taxon>
        <taxon>Gobiaria</taxon>
        <taxon>Kurtiformes</taxon>
        <taxon>Apogonoidei</taxon>
        <taxon>Apogonidae</taxon>
        <taxon>Apogoninae</taxon>
        <taxon>Sphaeramia</taxon>
    </lineage>
</organism>
<evidence type="ECO:0000256" key="7">
    <source>
        <dbReference type="ARBA" id="ARBA00023170"/>
    </source>
</evidence>
<dbReference type="OrthoDB" id="9419853at2759"/>
<keyword evidence="7" id="KW-0675">Receptor</keyword>
<name>A0A672YAB7_9TELE</name>
<evidence type="ECO:0000259" key="12">
    <source>
        <dbReference type="PROSITE" id="PS50853"/>
    </source>
</evidence>
<feature type="compositionally biased region" description="Acidic residues" evidence="9">
    <location>
        <begin position="444"/>
        <end position="456"/>
    </location>
</feature>
<dbReference type="AlphaFoldDB" id="A0A672YAB7"/>
<reference evidence="13" key="1">
    <citation type="submission" date="2019-06" db="EMBL/GenBank/DDBJ databases">
        <authorList>
            <consortium name="Wellcome Sanger Institute Data Sharing"/>
        </authorList>
    </citation>
    <scope>NUCLEOTIDE SEQUENCE [LARGE SCALE GENOMIC DNA]</scope>
</reference>
<evidence type="ECO:0000256" key="4">
    <source>
        <dbReference type="ARBA" id="ARBA00022989"/>
    </source>
</evidence>
<feature type="domain" description="Fibronectin type-III" evidence="12">
    <location>
        <begin position="128"/>
        <end position="223"/>
    </location>
</feature>
<accession>A0A672YAB7</accession>
<dbReference type="Proteomes" id="UP000472271">
    <property type="component" value="Chromosome 8"/>
</dbReference>
<reference evidence="13" key="3">
    <citation type="submission" date="2025-09" db="UniProtKB">
        <authorList>
            <consortium name="Ensembl"/>
        </authorList>
    </citation>
    <scope>IDENTIFICATION</scope>
</reference>
<evidence type="ECO:0000256" key="5">
    <source>
        <dbReference type="ARBA" id="ARBA00023136"/>
    </source>
</evidence>
<keyword evidence="14" id="KW-1185">Reference proteome</keyword>
<evidence type="ECO:0000256" key="10">
    <source>
        <dbReference type="SAM" id="Phobius"/>
    </source>
</evidence>
<evidence type="ECO:0000256" key="8">
    <source>
        <dbReference type="ARBA" id="ARBA00023180"/>
    </source>
</evidence>
<dbReference type="InterPro" id="IPR013783">
    <property type="entry name" value="Ig-like_fold"/>
</dbReference>
<keyword evidence="3 11" id="KW-0732">Signal</keyword>